<reference evidence="2 3" key="1">
    <citation type="journal article" date="2011" name="PLoS Pathog.">
        <title>Endophytic Life Strategies Decoded by Genome and Transcriptome Analyses of the Mutualistic Root Symbiont Piriformospora indica.</title>
        <authorList>
            <person name="Zuccaro A."/>
            <person name="Lahrmann U."/>
            <person name="Guldener U."/>
            <person name="Langen G."/>
            <person name="Pfiffi S."/>
            <person name="Biedenkopf D."/>
            <person name="Wong P."/>
            <person name="Samans B."/>
            <person name="Grimm C."/>
            <person name="Basiewicz M."/>
            <person name="Murat C."/>
            <person name="Martin F."/>
            <person name="Kogel K.H."/>
        </authorList>
    </citation>
    <scope>NUCLEOTIDE SEQUENCE [LARGE SCALE GENOMIC DNA]</scope>
    <source>
        <strain evidence="2 3">DSM 11827</strain>
    </source>
</reference>
<organism evidence="2 3">
    <name type="scientific">Serendipita indica (strain DSM 11827)</name>
    <name type="common">Root endophyte fungus</name>
    <name type="synonym">Piriformospora indica</name>
    <dbReference type="NCBI Taxonomy" id="1109443"/>
    <lineage>
        <taxon>Eukaryota</taxon>
        <taxon>Fungi</taxon>
        <taxon>Dikarya</taxon>
        <taxon>Basidiomycota</taxon>
        <taxon>Agaricomycotina</taxon>
        <taxon>Agaricomycetes</taxon>
        <taxon>Sebacinales</taxon>
        <taxon>Serendipitaceae</taxon>
        <taxon>Serendipita</taxon>
    </lineage>
</organism>
<gene>
    <name evidence="2" type="ORF">PIIN_11578</name>
</gene>
<feature type="chain" id="PRO_5003469064" evidence="1">
    <location>
        <begin position="20"/>
        <end position="126"/>
    </location>
</feature>
<accession>G4U208</accession>
<keyword evidence="1" id="KW-0732">Signal</keyword>
<keyword evidence="3" id="KW-1185">Reference proteome</keyword>
<evidence type="ECO:0000313" key="2">
    <source>
        <dbReference type="EMBL" id="CCA77601.1"/>
    </source>
</evidence>
<evidence type="ECO:0000256" key="1">
    <source>
        <dbReference type="SAM" id="SignalP"/>
    </source>
</evidence>
<protein>
    <submittedName>
        <fullName evidence="2">Uncharacterized protein</fullName>
    </submittedName>
</protein>
<feature type="signal peptide" evidence="1">
    <location>
        <begin position="1"/>
        <end position="19"/>
    </location>
</feature>
<name>G4U208_SERID</name>
<dbReference type="EMBL" id="CAFZ01001769">
    <property type="protein sequence ID" value="CCA77601.1"/>
    <property type="molecule type" value="Genomic_DNA"/>
</dbReference>
<evidence type="ECO:0000313" key="3">
    <source>
        <dbReference type="Proteomes" id="UP000007148"/>
    </source>
</evidence>
<comment type="caution">
    <text evidence="2">The sequence shown here is derived from an EMBL/GenBank/DDBJ whole genome shotgun (WGS) entry which is preliminary data.</text>
</comment>
<dbReference type="HOGENOM" id="CLU_1982430_0_0_1"/>
<proteinExistence type="predicted"/>
<dbReference type="AlphaFoldDB" id="G4U208"/>
<dbReference type="InParanoid" id="G4U208"/>
<sequence>MLLYNFFAGLAVAASTANAYSYVTVASTTTTVAGTPTATATPTPTSLSRSTSACVGWSCGASTSCLPATTKVVYSICNEKCLGKSTTTSTFTTRPPPITATVPCGVKYLKRALYVEDEPELEKRWT</sequence>
<dbReference type="Proteomes" id="UP000007148">
    <property type="component" value="Unassembled WGS sequence"/>
</dbReference>